<dbReference type="NCBIfam" id="NF006395">
    <property type="entry name" value="PRK08644.1"/>
    <property type="match status" value="1"/>
</dbReference>
<dbReference type="InterPro" id="IPR035985">
    <property type="entry name" value="Ubiquitin-activating_enz"/>
</dbReference>
<dbReference type="InterPro" id="IPR000594">
    <property type="entry name" value="ThiF_NAD_FAD-bd"/>
</dbReference>
<sequence length="214" mass="23524">MRFTEREIQEALCERHTAAIQEKLNRGRVAIAGLGGLGSNIAFSLARIGTGHLHLIDFDRVDLTNLNRQQYLMRHVGMFKTDALKEQLLEINPYLDIRTDCVRVSDENVASLFKEDTILCEAFDVPENKAMLVNGILENYRDLIIISASGMAGYGNSNTILSKKITSRFYLCGDGVSDSRKGPGLMAPRVALCAAHQANLAADLIINGTAGDRL</sequence>
<reference evidence="2 4" key="5">
    <citation type="journal article" date="2023" name="Int. J. Syst. Evol. Microbiol.">
        <title>Sellimonas catena sp. nov., isolated from human faeces.</title>
        <authorList>
            <person name="Hisatomi A."/>
            <person name="Ohkuma M."/>
            <person name="Sakamoto M."/>
        </authorList>
    </citation>
    <scope>NUCLEOTIDE SEQUENCE [LARGE SCALE GENOMIC DNA]</scope>
    <source>
        <strain evidence="2 4">12EGH17</strain>
        <strain evidence="3">18CBH55</strain>
    </source>
</reference>
<reference evidence="3" key="4">
    <citation type="submission" date="2022-11" db="EMBL/GenBank/DDBJ databases">
        <title>Draft genome sequence of Sellimonas catena strain 18CBH55.</title>
        <authorList>
            <person name="Hisatomi A."/>
            <person name="Ohkuma M."/>
            <person name="Sakamoto M."/>
        </authorList>
    </citation>
    <scope>NUCLEOTIDE SEQUENCE</scope>
    <source>
        <strain evidence="3">18CBH55</strain>
    </source>
</reference>
<organism evidence="2 4">
    <name type="scientific">Sellimonas catena</name>
    <dbReference type="NCBI Taxonomy" id="2994035"/>
    <lineage>
        <taxon>Bacteria</taxon>
        <taxon>Bacillati</taxon>
        <taxon>Bacillota</taxon>
        <taxon>Clostridia</taxon>
        <taxon>Lachnospirales</taxon>
        <taxon>Lachnospiraceae</taxon>
        <taxon>Sellimonas</taxon>
    </lineage>
</organism>
<keyword evidence="4" id="KW-1185">Reference proteome</keyword>
<feature type="domain" description="THIF-type NAD/FAD binding fold" evidence="1">
    <location>
        <begin position="18"/>
        <end position="199"/>
    </location>
</feature>
<dbReference type="EMBL" id="BSCH01000013">
    <property type="protein sequence ID" value="GLG90741.1"/>
    <property type="molecule type" value="Genomic_DNA"/>
</dbReference>
<dbReference type="PANTHER" id="PTHR43267">
    <property type="entry name" value="TRNA THREONYLCARBAMOYLADENOSINE DEHYDRATASE"/>
    <property type="match status" value="1"/>
</dbReference>
<dbReference type="GO" id="GO:0061504">
    <property type="term" value="P:cyclic threonylcarbamoyladenosine biosynthetic process"/>
    <property type="evidence" value="ECO:0007669"/>
    <property type="project" value="TreeGrafter"/>
</dbReference>
<reference evidence="3" key="3">
    <citation type="submission" date="2022-11" db="EMBL/GenBank/DDBJ databases">
        <title>Draft genome sequence of Sellimonas catena strain 18CBH55.</title>
        <authorList>
            <person name="Atsushi H."/>
            <person name="Moriya O."/>
            <person name="Mitsuo S."/>
        </authorList>
    </citation>
    <scope>NUCLEOTIDE SEQUENCE</scope>
    <source>
        <strain evidence="3">18CBH55</strain>
    </source>
</reference>
<dbReference type="PANTHER" id="PTHR43267:SF3">
    <property type="entry name" value="THIF PROTEIN"/>
    <property type="match status" value="1"/>
</dbReference>
<protein>
    <recommendedName>
        <fullName evidence="1">THIF-type NAD/FAD binding fold domain-containing protein</fullName>
    </recommendedName>
</protein>
<comment type="caution">
    <text evidence="2">The sequence shown here is derived from an EMBL/GenBank/DDBJ whole genome shotgun (WGS) entry which is preliminary data.</text>
</comment>
<evidence type="ECO:0000313" key="2">
    <source>
        <dbReference type="EMBL" id="GLG06090.1"/>
    </source>
</evidence>
<reference evidence="2" key="2">
    <citation type="submission" date="2022-11" db="EMBL/GenBank/DDBJ databases">
        <title>Draft genome sequence of Sellimonas catena strain 12EGH17.</title>
        <authorList>
            <person name="Hisatomi A."/>
            <person name="Ohkuma M."/>
            <person name="Sakamoto M."/>
        </authorList>
    </citation>
    <scope>NUCLEOTIDE SEQUENCE</scope>
    <source>
        <strain evidence="2">12EGH17</strain>
    </source>
</reference>
<dbReference type="RefSeq" id="WP_087168954.1">
    <property type="nucleotide sequence ID" value="NZ_BSBO01000046.1"/>
</dbReference>
<reference evidence="2" key="1">
    <citation type="submission" date="2022-11" db="EMBL/GenBank/DDBJ databases">
        <title>Draft genome sequence of Sellimonas catena strain 12EGH17.</title>
        <authorList>
            <person name="Atsushi H."/>
            <person name="Moriya O."/>
            <person name="Mitsuo S."/>
        </authorList>
    </citation>
    <scope>NUCLEOTIDE SEQUENCE</scope>
    <source>
        <strain evidence="2">12EGH17</strain>
    </source>
</reference>
<evidence type="ECO:0000313" key="4">
    <source>
        <dbReference type="Proteomes" id="UP001145145"/>
    </source>
</evidence>
<gene>
    <name evidence="2" type="ORF">Selli1_32640</name>
    <name evidence="3" type="ORF">Selli2_21680</name>
</gene>
<dbReference type="AlphaFoldDB" id="A0A9W6CBD8"/>
<dbReference type="SUPFAM" id="SSF69572">
    <property type="entry name" value="Activating enzymes of the ubiquitin-like proteins"/>
    <property type="match status" value="1"/>
</dbReference>
<proteinExistence type="predicted"/>
<dbReference type="Proteomes" id="UP001145094">
    <property type="component" value="Unassembled WGS sequence"/>
</dbReference>
<dbReference type="Proteomes" id="UP001145145">
    <property type="component" value="Unassembled WGS sequence"/>
</dbReference>
<dbReference type="Pfam" id="PF00899">
    <property type="entry name" value="ThiF"/>
    <property type="match status" value="1"/>
</dbReference>
<evidence type="ECO:0000313" key="3">
    <source>
        <dbReference type="EMBL" id="GLG90741.1"/>
    </source>
</evidence>
<dbReference type="NCBIfam" id="TIGR02354">
    <property type="entry name" value="thiF_fam2"/>
    <property type="match status" value="1"/>
</dbReference>
<dbReference type="GO" id="GO:0061503">
    <property type="term" value="F:tRNA threonylcarbamoyladenosine dehydratase"/>
    <property type="evidence" value="ECO:0007669"/>
    <property type="project" value="TreeGrafter"/>
</dbReference>
<dbReference type="InterPro" id="IPR045886">
    <property type="entry name" value="ThiF/MoeB/HesA"/>
</dbReference>
<dbReference type="EMBL" id="BSBO01000046">
    <property type="protein sequence ID" value="GLG06090.1"/>
    <property type="molecule type" value="Genomic_DNA"/>
</dbReference>
<name>A0A9W6CBD8_9FIRM</name>
<dbReference type="InterPro" id="IPR012729">
    <property type="entry name" value="ThiF_fam2"/>
</dbReference>
<evidence type="ECO:0000259" key="1">
    <source>
        <dbReference type="Pfam" id="PF00899"/>
    </source>
</evidence>
<dbReference type="GO" id="GO:0008641">
    <property type="term" value="F:ubiquitin-like modifier activating enzyme activity"/>
    <property type="evidence" value="ECO:0007669"/>
    <property type="project" value="InterPro"/>
</dbReference>
<accession>A0A9W6CBD8</accession>
<dbReference type="Gene3D" id="3.40.50.720">
    <property type="entry name" value="NAD(P)-binding Rossmann-like Domain"/>
    <property type="match status" value="1"/>
</dbReference>